<dbReference type="EMBL" id="JABAYA010000009">
    <property type="protein sequence ID" value="KAF7731506.1"/>
    <property type="molecule type" value="Genomic_DNA"/>
</dbReference>
<dbReference type="GO" id="GO:0016705">
    <property type="term" value="F:oxidoreductase activity, acting on paired donors, with incorporation or reduction of molecular oxygen"/>
    <property type="evidence" value="ECO:0007669"/>
    <property type="project" value="InterPro"/>
</dbReference>
<dbReference type="SMART" id="SM00702">
    <property type="entry name" value="P4Hc"/>
    <property type="match status" value="1"/>
</dbReference>
<dbReference type="InterPro" id="IPR006620">
    <property type="entry name" value="Pro_4_hyd_alph"/>
</dbReference>
<keyword evidence="2" id="KW-0479">Metal-binding</keyword>
<evidence type="ECO:0000256" key="5">
    <source>
        <dbReference type="ARBA" id="ARBA00023004"/>
    </source>
</evidence>
<keyword evidence="5" id="KW-0408">Iron</keyword>
<keyword evidence="8" id="KW-1185">Reference proteome</keyword>
<keyword evidence="3" id="KW-0223">Dioxygenase</keyword>
<keyword evidence="4" id="KW-0560">Oxidoreductase</keyword>
<comment type="caution">
    <text evidence="7">The sequence shown here is derived from an EMBL/GenBank/DDBJ whole genome shotgun (WGS) entry which is preliminary data.</text>
</comment>
<evidence type="ECO:0000259" key="6">
    <source>
        <dbReference type="PROSITE" id="PS51471"/>
    </source>
</evidence>
<evidence type="ECO:0000313" key="8">
    <source>
        <dbReference type="Proteomes" id="UP000605846"/>
    </source>
</evidence>
<name>A0A8H7BVA6_9FUNG</name>
<dbReference type="SUPFAM" id="SSF51197">
    <property type="entry name" value="Clavaminate synthase-like"/>
    <property type="match status" value="1"/>
</dbReference>
<evidence type="ECO:0000256" key="4">
    <source>
        <dbReference type="ARBA" id="ARBA00023002"/>
    </source>
</evidence>
<dbReference type="AlphaFoldDB" id="A0A8H7BVA6"/>
<evidence type="ECO:0000256" key="3">
    <source>
        <dbReference type="ARBA" id="ARBA00022964"/>
    </source>
</evidence>
<accession>A0A8H7BVA6</accession>
<gene>
    <name evidence="7" type="ORF">EC973_009270</name>
</gene>
<dbReference type="PROSITE" id="PS51471">
    <property type="entry name" value="FE2OG_OXY"/>
    <property type="match status" value="1"/>
</dbReference>
<reference evidence="7" key="1">
    <citation type="submission" date="2020-01" db="EMBL/GenBank/DDBJ databases">
        <title>Genome Sequencing of Three Apophysomyces-Like Fungal Strains Confirms a Novel Fungal Genus in the Mucoromycota with divergent Burkholderia-like Endosymbiotic Bacteria.</title>
        <authorList>
            <person name="Stajich J.E."/>
            <person name="Macias A.M."/>
            <person name="Carter-House D."/>
            <person name="Lovett B."/>
            <person name="Kasson L.R."/>
            <person name="Berry K."/>
            <person name="Grigoriev I."/>
            <person name="Chang Y."/>
            <person name="Spatafora J."/>
            <person name="Kasson M.T."/>
        </authorList>
    </citation>
    <scope>NUCLEOTIDE SEQUENCE</scope>
    <source>
        <strain evidence="7">NRRL A-21654</strain>
    </source>
</reference>
<proteinExistence type="predicted"/>
<organism evidence="7 8">
    <name type="scientific">Apophysomyces ossiformis</name>
    <dbReference type="NCBI Taxonomy" id="679940"/>
    <lineage>
        <taxon>Eukaryota</taxon>
        <taxon>Fungi</taxon>
        <taxon>Fungi incertae sedis</taxon>
        <taxon>Mucoromycota</taxon>
        <taxon>Mucoromycotina</taxon>
        <taxon>Mucoromycetes</taxon>
        <taxon>Mucorales</taxon>
        <taxon>Mucorineae</taxon>
        <taxon>Mucoraceae</taxon>
        <taxon>Apophysomyces</taxon>
    </lineage>
</organism>
<evidence type="ECO:0000313" key="7">
    <source>
        <dbReference type="EMBL" id="KAF7731506.1"/>
    </source>
</evidence>
<feature type="domain" description="Fe2OG dioxygenase" evidence="6">
    <location>
        <begin position="146"/>
        <end position="233"/>
    </location>
</feature>
<dbReference type="Gene3D" id="2.60.120.620">
    <property type="entry name" value="q2cbj1_9rhob like domain"/>
    <property type="match status" value="1"/>
</dbReference>
<protein>
    <recommendedName>
        <fullName evidence="6">Fe2OG dioxygenase domain-containing protein</fullName>
    </recommendedName>
</protein>
<dbReference type="InterPro" id="IPR005123">
    <property type="entry name" value="Oxoglu/Fe-dep_dioxygenase_dom"/>
</dbReference>
<dbReference type="Proteomes" id="UP000605846">
    <property type="component" value="Unassembled WGS sequence"/>
</dbReference>
<evidence type="ECO:0000256" key="2">
    <source>
        <dbReference type="ARBA" id="ARBA00022723"/>
    </source>
</evidence>
<sequence length="253" mass="28809">MFNEEDDFDLFGDLSQAEALELAQRRQSAKERQDEYFDQLPADASDRSIAENRKLFHHRCKRGQFDLHEIVSQVFSPAECDNILKIVSQLEGDKGWTTKRHSAFPTTDIPLLMDKNGPLWYLVEQVKTRLFGKLARHFGFQPSDLSFRDFFLVKYSADAQAGLAMHTDGCLISFNILINTPNEFEGGGTYFASTNEVVHIQQGDCVFHSAKIMHQGMPVSLGQRFILVGFVDTVDTVAKDKLQQKRNRSNLRS</sequence>
<dbReference type="OrthoDB" id="69177at2759"/>
<dbReference type="GO" id="GO:0031418">
    <property type="term" value="F:L-ascorbic acid binding"/>
    <property type="evidence" value="ECO:0007669"/>
    <property type="project" value="InterPro"/>
</dbReference>
<evidence type="ECO:0000256" key="1">
    <source>
        <dbReference type="ARBA" id="ARBA00001961"/>
    </source>
</evidence>
<dbReference type="GO" id="GO:0051213">
    <property type="term" value="F:dioxygenase activity"/>
    <property type="evidence" value="ECO:0007669"/>
    <property type="project" value="UniProtKB-KW"/>
</dbReference>
<comment type="cofactor">
    <cofactor evidence="1">
        <name>L-ascorbate</name>
        <dbReference type="ChEBI" id="CHEBI:38290"/>
    </cofactor>
</comment>
<dbReference type="GO" id="GO:0005506">
    <property type="term" value="F:iron ion binding"/>
    <property type="evidence" value="ECO:0007669"/>
    <property type="project" value="InterPro"/>
</dbReference>